<dbReference type="EMBL" id="JAWXYG010000004">
    <property type="protein sequence ID" value="KAK4276370.1"/>
    <property type="molecule type" value="Genomic_DNA"/>
</dbReference>
<name>A0AAE1MTB0_9FABA</name>
<organism evidence="1 2">
    <name type="scientific">Acacia crassicarpa</name>
    <name type="common">northern wattle</name>
    <dbReference type="NCBI Taxonomy" id="499986"/>
    <lineage>
        <taxon>Eukaryota</taxon>
        <taxon>Viridiplantae</taxon>
        <taxon>Streptophyta</taxon>
        <taxon>Embryophyta</taxon>
        <taxon>Tracheophyta</taxon>
        <taxon>Spermatophyta</taxon>
        <taxon>Magnoliopsida</taxon>
        <taxon>eudicotyledons</taxon>
        <taxon>Gunneridae</taxon>
        <taxon>Pentapetalae</taxon>
        <taxon>rosids</taxon>
        <taxon>fabids</taxon>
        <taxon>Fabales</taxon>
        <taxon>Fabaceae</taxon>
        <taxon>Caesalpinioideae</taxon>
        <taxon>mimosoid clade</taxon>
        <taxon>Acacieae</taxon>
        <taxon>Acacia</taxon>
    </lineage>
</organism>
<dbReference type="PANTHER" id="PTHR47481:SF22">
    <property type="entry name" value="RETROTRANSPOSON GAG DOMAIN-CONTAINING PROTEIN"/>
    <property type="match status" value="1"/>
</dbReference>
<protein>
    <submittedName>
        <fullName evidence="1">Uncharacterized protein</fullName>
    </submittedName>
</protein>
<keyword evidence="2" id="KW-1185">Reference proteome</keyword>
<evidence type="ECO:0000313" key="2">
    <source>
        <dbReference type="Proteomes" id="UP001293593"/>
    </source>
</evidence>
<gene>
    <name evidence="1" type="ORF">QN277_019327</name>
</gene>
<dbReference type="PANTHER" id="PTHR47481">
    <property type="match status" value="1"/>
</dbReference>
<proteinExistence type="predicted"/>
<sequence>MKMDEYLAKMKTIAYQLVLSRVSISVDELILHTPNSLGAEYNAIVVKLIDQVSLTWIETQASLLAFESCLKQLSQFASLSIQPSVNAVTHGSFVSKKKTFLLARNFLSAHGSWKGSCGFCGRRSKSGRSSYRGGSTISNGGHPYYDYRAMAIILIPAISAKIPITLAALQPLIFHRNLLCESIYCH</sequence>
<dbReference type="Proteomes" id="UP001293593">
    <property type="component" value="Unassembled WGS sequence"/>
</dbReference>
<dbReference type="AlphaFoldDB" id="A0AAE1MTB0"/>
<reference evidence="1" key="1">
    <citation type="submission" date="2023-10" db="EMBL/GenBank/DDBJ databases">
        <title>Chromosome-level genome of the transformable northern wattle, Acacia crassicarpa.</title>
        <authorList>
            <person name="Massaro I."/>
            <person name="Sinha N.R."/>
            <person name="Poethig S."/>
            <person name="Leichty A.R."/>
        </authorList>
    </citation>
    <scope>NUCLEOTIDE SEQUENCE</scope>
    <source>
        <strain evidence="1">Acra3RX</strain>
        <tissue evidence="1">Leaf</tissue>
    </source>
</reference>
<evidence type="ECO:0000313" key="1">
    <source>
        <dbReference type="EMBL" id="KAK4276370.1"/>
    </source>
</evidence>
<comment type="caution">
    <text evidence="1">The sequence shown here is derived from an EMBL/GenBank/DDBJ whole genome shotgun (WGS) entry which is preliminary data.</text>
</comment>
<accession>A0AAE1MTB0</accession>